<protein>
    <submittedName>
        <fullName evidence="2">Uncharacterized protein</fullName>
    </submittedName>
</protein>
<evidence type="ECO:0000256" key="1">
    <source>
        <dbReference type="SAM" id="Coils"/>
    </source>
</evidence>
<dbReference type="OrthoDB" id="2377548at2759"/>
<keyword evidence="3" id="KW-1185">Reference proteome</keyword>
<dbReference type="AlphaFoldDB" id="A0A8H4A734"/>
<dbReference type="EMBL" id="WTPW01001482">
    <property type="protein sequence ID" value="KAF0433190.1"/>
    <property type="molecule type" value="Genomic_DNA"/>
</dbReference>
<name>A0A8H4A734_GIGMA</name>
<accession>A0A8H4A734</accession>
<reference evidence="2 3" key="1">
    <citation type="journal article" date="2019" name="Environ. Microbiol.">
        <title>At the nexus of three kingdoms: the genome of the mycorrhizal fungus Gigaspora margarita provides insights into plant, endobacterial and fungal interactions.</title>
        <authorList>
            <person name="Venice F."/>
            <person name="Ghignone S."/>
            <person name="Salvioli di Fossalunga A."/>
            <person name="Amselem J."/>
            <person name="Novero M."/>
            <person name="Xianan X."/>
            <person name="Sedzielewska Toro K."/>
            <person name="Morin E."/>
            <person name="Lipzen A."/>
            <person name="Grigoriev I.V."/>
            <person name="Henrissat B."/>
            <person name="Martin F.M."/>
            <person name="Bonfante P."/>
        </authorList>
    </citation>
    <scope>NUCLEOTIDE SEQUENCE [LARGE SCALE GENOMIC DNA]</scope>
    <source>
        <strain evidence="2 3">BEG34</strain>
    </source>
</reference>
<sequence length="81" mass="9391">MVWCYCSICGKSGKVEETRKPLSSTSQSFNISILPAEDLITLFLASNIEQRMEQEAENEVEHEVEEIDNEEIEQIKKFKEH</sequence>
<dbReference type="Proteomes" id="UP000439903">
    <property type="component" value="Unassembled WGS sequence"/>
</dbReference>
<evidence type="ECO:0000313" key="3">
    <source>
        <dbReference type="Proteomes" id="UP000439903"/>
    </source>
</evidence>
<comment type="caution">
    <text evidence="2">The sequence shown here is derived from an EMBL/GenBank/DDBJ whole genome shotgun (WGS) entry which is preliminary data.</text>
</comment>
<evidence type="ECO:0000313" key="2">
    <source>
        <dbReference type="EMBL" id="KAF0433190.1"/>
    </source>
</evidence>
<keyword evidence="1" id="KW-0175">Coiled coil</keyword>
<gene>
    <name evidence="2" type="ORF">F8M41_005127</name>
</gene>
<organism evidence="2 3">
    <name type="scientific">Gigaspora margarita</name>
    <dbReference type="NCBI Taxonomy" id="4874"/>
    <lineage>
        <taxon>Eukaryota</taxon>
        <taxon>Fungi</taxon>
        <taxon>Fungi incertae sedis</taxon>
        <taxon>Mucoromycota</taxon>
        <taxon>Glomeromycotina</taxon>
        <taxon>Glomeromycetes</taxon>
        <taxon>Diversisporales</taxon>
        <taxon>Gigasporaceae</taxon>
        <taxon>Gigaspora</taxon>
    </lineage>
</organism>
<feature type="coiled-coil region" evidence="1">
    <location>
        <begin position="45"/>
        <end position="73"/>
    </location>
</feature>
<proteinExistence type="predicted"/>